<comment type="caution">
    <text evidence="3">The sequence shown here is derived from an EMBL/GenBank/DDBJ whole genome shotgun (WGS) entry which is preliminary data.</text>
</comment>
<reference evidence="3 4" key="1">
    <citation type="submission" date="2023-03" db="EMBL/GenBank/DDBJ databases">
        <title>Genome insight into feeding habits of ladybird beetles.</title>
        <authorList>
            <person name="Li H.-S."/>
            <person name="Huang Y.-H."/>
            <person name="Pang H."/>
        </authorList>
    </citation>
    <scope>NUCLEOTIDE SEQUENCE [LARGE SCALE GENOMIC DNA]</scope>
    <source>
        <strain evidence="3">SYSU_2023b</strain>
        <tissue evidence="3">Whole body</tissue>
    </source>
</reference>
<proteinExistence type="predicted"/>
<evidence type="ECO:0000313" key="2">
    <source>
        <dbReference type="EMBL" id="KAK9872912.1"/>
    </source>
</evidence>
<name>A0AAW1TR43_9CUCU</name>
<dbReference type="EMBL" id="JARQZJ010000014">
    <property type="protein sequence ID" value="KAK9872912.1"/>
    <property type="molecule type" value="Genomic_DNA"/>
</dbReference>
<protein>
    <recommendedName>
        <fullName evidence="1">MADF domain-containing protein</fullName>
    </recommendedName>
</protein>
<evidence type="ECO:0000313" key="4">
    <source>
        <dbReference type="Proteomes" id="UP001431783"/>
    </source>
</evidence>
<evidence type="ECO:0000313" key="3">
    <source>
        <dbReference type="EMBL" id="KAK9873274.1"/>
    </source>
</evidence>
<dbReference type="PANTHER" id="PTHR21505:SF8">
    <property type="entry name" value="DPT-YFP REPRESSOR BY OVEREXPRESSION, ISOFORM D-RELATED"/>
    <property type="match status" value="1"/>
</dbReference>
<sequence>MPVLWKIKSEEYMDRDKKSQAMERLLDFYRQKFENATTDDVKKKFNSLRTNFRKELKKIKDSKKSGAGAEEIYQSTLWYFDAMSFLVDQETPSDSISTIDYEHEVGCNFIKLFIQL</sequence>
<accession>A0AAW1TR43</accession>
<dbReference type="EMBL" id="JARQZJ010000017">
    <property type="protein sequence ID" value="KAK9873274.1"/>
    <property type="molecule type" value="Genomic_DNA"/>
</dbReference>
<dbReference type="Proteomes" id="UP001431783">
    <property type="component" value="Unassembled WGS sequence"/>
</dbReference>
<keyword evidence="4" id="KW-1185">Reference proteome</keyword>
<feature type="domain" description="MADF" evidence="1">
    <location>
        <begin position="1"/>
        <end position="91"/>
    </location>
</feature>
<evidence type="ECO:0000259" key="1">
    <source>
        <dbReference type="PROSITE" id="PS51029"/>
    </source>
</evidence>
<dbReference type="InterPro" id="IPR006578">
    <property type="entry name" value="MADF-dom"/>
</dbReference>
<dbReference type="PANTHER" id="PTHR21505">
    <property type="entry name" value="MADF DOMAIN-CONTAINING PROTEIN-RELATED"/>
    <property type="match status" value="1"/>
</dbReference>
<gene>
    <name evidence="2" type="ORF">WA026_020265</name>
    <name evidence="3" type="ORF">WA026_021763</name>
</gene>
<dbReference type="SMART" id="SM00595">
    <property type="entry name" value="MADF"/>
    <property type="match status" value="1"/>
</dbReference>
<organism evidence="3 4">
    <name type="scientific">Henosepilachna vigintioctopunctata</name>
    <dbReference type="NCBI Taxonomy" id="420089"/>
    <lineage>
        <taxon>Eukaryota</taxon>
        <taxon>Metazoa</taxon>
        <taxon>Ecdysozoa</taxon>
        <taxon>Arthropoda</taxon>
        <taxon>Hexapoda</taxon>
        <taxon>Insecta</taxon>
        <taxon>Pterygota</taxon>
        <taxon>Neoptera</taxon>
        <taxon>Endopterygota</taxon>
        <taxon>Coleoptera</taxon>
        <taxon>Polyphaga</taxon>
        <taxon>Cucujiformia</taxon>
        <taxon>Coccinelloidea</taxon>
        <taxon>Coccinellidae</taxon>
        <taxon>Epilachninae</taxon>
        <taxon>Epilachnini</taxon>
        <taxon>Henosepilachna</taxon>
    </lineage>
</organism>
<dbReference type="AlphaFoldDB" id="A0AAW1TR43"/>
<dbReference type="PROSITE" id="PS51029">
    <property type="entry name" value="MADF"/>
    <property type="match status" value="1"/>
</dbReference>
<dbReference type="Pfam" id="PF10545">
    <property type="entry name" value="MADF_DNA_bdg"/>
    <property type="match status" value="1"/>
</dbReference>